<dbReference type="AlphaFoldDB" id="A0A6G1ZGK4"/>
<protein>
    <submittedName>
        <fullName evidence="1">Uncharacterized protein</fullName>
    </submittedName>
</protein>
<dbReference type="EMBL" id="WKLP01000022">
    <property type="protein sequence ID" value="MRY12811.1"/>
    <property type="molecule type" value="Genomic_DNA"/>
</dbReference>
<sequence>MSAKAFEELLTAGLDLGVKGFHHKGEWAIHEALTVLLSRTGPACVMMETFNVSEDVLRPMFFEVEKGNITDLRMILDMNVKRHKLEMLLFAAGITTDIRLASCHAKVLLISNERYRIGIVGSANANQPVRYEAGFLFSDPGLFSFFESQFNQVFNEDSIPFEWNSQ</sequence>
<proteinExistence type="predicted"/>
<comment type="caution">
    <text evidence="1">The sequence shown here is derived from an EMBL/GenBank/DDBJ whole genome shotgun (WGS) entry which is preliminary data.</text>
</comment>
<dbReference type="Gene3D" id="3.30.870.10">
    <property type="entry name" value="Endonuclease Chain A"/>
    <property type="match status" value="1"/>
</dbReference>
<accession>A0A6G1ZGK4</accession>
<name>A0A6G1ZGK4_9BACT</name>
<reference evidence="1" key="1">
    <citation type="journal article" date="2019" name="Nat. Med.">
        <title>A library of human gut bacterial isolates paired with longitudinal multiomics data enables mechanistic microbiome research.</title>
        <authorList>
            <person name="Poyet M."/>
            <person name="Groussin M."/>
            <person name="Gibbons S.M."/>
            <person name="Avila-Pacheco J."/>
            <person name="Jiang X."/>
            <person name="Kearney S.M."/>
            <person name="Perrotta A.R."/>
            <person name="Berdy B."/>
            <person name="Zhao S."/>
            <person name="Lieberman T.D."/>
            <person name="Swanson P.K."/>
            <person name="Smith M."/>
            <person name="Roesemann S."/>
            <person name="Alexander J.E."/>
            <person name="Rich S.A."/>
            <person name="Livny J."/>
            <person name="Vlamakis H."/>
            <person name="Clish C."/>
            <person name="Bullock K."/>
            <person name="Deik A."/>
            <person name="Scott J."/>
            <person name="Pierce K.A."/>
            <person name="Xavier R.J."/>
            <person name="Alm E.J."/>
        </authorList>
    </citation>
    <scope>NUCLEOTIDE SEQUENCE</scope>
    <source>
        <strain evidence="1">BIOML-A4</strain>
    </source>
</reference>
<organism evidence="1">
    <name type="scientific">Parabacteroides goldsteinii</name>
    <dbReference type="NCBI Taxonomy" id="328812"/>
    <lineage>
        <taxon>Bacteria</taxon>
        <taxon>Pseudomonadati</taxon>
        <taxon>Bacteroidota</taxon>
        <taxon>Bacteroidia</taxon>
        <taxon>Bacteroidales</taxon>
        <taxon>Tannerellaceae</taxon>
        <taxon>Parabacteroides</taxon>
    </lineage>
</organism>
<evidence type="ECO:0000313" key="1">
    <source>
        <dbReference type="EMBL" id="MRY12811.1"/>
    </source>
</evidence>
<dbReference type="RefSeq" id="WP_010802239.1">
    <property type="nucleotide sequence ID" value="NZ_CAJSYT010000001.1"/>
</dbReference>
<gene>
    <name evidence="1" type="ORF">GKE01_15205</name>
</gene>